<keyword evidence="1" id="KW-0812">Transmembrane</keyword>
<feature type="transmembrane region" description="Helical" evidence="1">
    <location>
        <begin position="148"/>
        <end position="170"/>
    </location>
</feature>
<dbReference type="EMBL" id="BJOV01000005">
    <property type="protein sequence ID" value="GEE02011.1"/>
    <property type="molecule type" value="Genomic_DNA"/>
</dbReference>
<keyword evidence="3" id="KW-1185">Reference proteome</keyword>
<keyword evidence="1" id="KW-1133">Transmembrane helix</keyword>
<accession>A0A7I9VA78</accession>
<protein>
    <submittedName>
        <fullName evidence="2">Cobalt transporter</fullName>
    </submittedName>
</protein>
<dbReference type="AlphaFoldDB" id="A0A7I9VA78"/>
<keyword evidence="1" id="KW-0472">Membrane</keyword>
<proteinExistence type="predicted"/>
<dbReference type="Pfam" id="PF09490">
    <property type="entry name" value="CbtA"/>
    <property type="match status" value="1"/>
</dbReference>
<feature type="transmembrane region" description="Helical" evidence="1">
    <location>
        <begin position="71"/>
        <end position="97"/>
    </location>
</feature>
<comment type="caution">
    <text evidence="2">The sequence shown here is derived from an EMBL/GenBank/DDBJ whole genome shotgun (WGS) entry which is preliminary data.</text>
</comment>
<feature type="transmembrane region" description="Helical" evidence="1">
    <location>
        <begin position="109"/>
        <end position="128"/>
    </location>
</feature>
<evidence type="ECO:0000313" key="2">
    <source>
        <dbReference type="EMBL" id="GEE02011.1"/>
    </source>
</evidence>
<feature type="transmembrane region" description="Helical" evidence="1">
    <location>
        <begin position="177"/>
        <end position="198"/>
    </location>
</feature>
<dbReference type="Proteomes" id="UP000444960">
    <property type="component" value="Unassembled WGS sequence"/>
</dbReference>
<feature type="transmembrane region" description="Helical" evidence="1">
    <location>
        <begin position="236"/>
        <end position="254"/>
    </location>
</feature>
<evidence type="ECO:0000313" key="3">
    <source>
        <dbReference type="Proteomes" id="UP000444960"/>
    </source>
</evidence>
<dbReference type="InterPro" id="IPR012666">
    <property type="entry name" value="CbtA_put"/>
</dbReference>
<gene>
    <name evidence="2" type="ORF">nbrc107696_24570</name>
</gene>
<dbReference type="RefSeq" id="WP_161895784.1">
    <property type="nucleotide sequence ID" value="NZ_BJOV01000005.1"/>
</dbReference>
<reference evidence="3" key="1">
    <citation type="submission" date="2019-06" db="EMBL/GenBank/DDBJ databases">
        <title>Gordonia isolated from sludge of a wastewater treatment plant.</title>
        <authorList>
            <person name="Tamura T."/>
            <person name="Aoyama K."/>
            <person name="Kang Y."/>
            <person name="Saito S."/>
            <person name="Akiyama N."/>
            <person name="Yazawa K."/>
            <person name="Gonoi T."/>
            <person name="Mikami Y."/>
        </authorList>
    </citation>
    <scope>NUCLEOTIDE SEQUENCE [LARGE SCALE GENOMIC DNA]</scope>
    <source>
        <strain evidence="3">NBRC 107696</strain>
    </source>
</reference>
<sequence length="269" mass="28111">MERKFVGAGLLSGLIAGIVSFVFARVFIEPLVAKAIDYEDVRSDAEAELAGSGHEHGAEIFSRSIQENVGAGVGVVVFALAIGALFAVVFTVAWAFVGRRWPESDPRTLAATLAGVSFVAVVGVPFFVYPPNPPAVGEEDTIGARSGAYLTLTLVSFALAIGAVILAFWLRPRIGGLFGGVAAAVGYLAAVTVTAALLPEFKEIPGPVTDGDRIVAPGFPGQVVADFRVYAIANQVLLWTVFTVGFVALIGVMMRRTATASRRLESVGA</sequence>
<name>A0A7I9VA78_9ACTN</name>
<dbReference type="OrthoDB" id="6851830at2"/>
<evidence type="ECO:0000256" key="1">
    <source>
        <dbReference type="SAM" id="Phobius"/>
    </source>
</evidence>
<organism evidence="2 3">
    <name type="scientific">Gordonia spumicola</name>
    <dbReference type="NCBI Taxonomy" id="589161"/>
    <lineage>
        <taxon>Bacteria</taxon>
        <taxon>Bacillati</taxon>
        <taxon>Actinomycetota</taxon>
        <taxon>Actinomycetes</taxon>
        <taxon>Mycobacteriales</taxon>
        <taxon>Gordoniaceae</taxon>
        <taxon>Gordonia</taxon>
    </lineage>
</organism>